<dbReference type="InterPro" id="IPR002818">
    <property type="entry name" value="DJ-1/PfpI"/>
</dbReference>
<dbReference type="InterPro" id="IPR052158">
    <property type="entry name" value="INH-QAR"/>
</dbReference>
<proteinExistence type="predicted"/>
<organism evidence="4 5">
    <name type="scientific">Paracoccus cavernae</name>
    <dbReference type="NCBI Taxonomy" id="1571207"/>
    <lineage>
        <taxon>Bacteria</taxon>
        <taxon>Pseudomonadati</taxon>
        <taxon>Pseudomonadota</taxon>
        <taxon>Alphaproteobacteria</taxon>
        <taxon>Rhodobacterales</taxon>
        <taxon>Paracoccaceae</taxon>
        <taxon>Paracoccus</taxon>
    </lineage>
</organism>
<keyword evidence="2" id="KW-0804">Transcription</keyword>
<dbReference type="Proteomes" id="UP001243846">
    <property type="component" value="Unassembled WGS sequence"/>
</dbReference>
<dbReference type="PROSITE" id="PS01124">
    <property type="entry name" value="HTH_ARAC_FAMILY_2"/>
    <property type="match status" value="1"/>
</dbReference>
<protein>
    <submittedName>
        <fullName evidence="4">Helix-turn-helix domain-containing protein</fullName>
    </submittedName>
</protein>
<sequence length="321" mass="34461">MTPESPFHLTFLVFDGFSNMILACAIEPLRAARDISGKRLFSWQIATMDGQPATSSSRLSLAADLSADRIGATDALVVVTGYGARDHMSRAATQIIRRKSRGLPLTVGLDTGAWLMAGAGLLTGRRATIHWMELDAFAETFLDVDSLTTPWVQDGDCVTCGGAGGVLDWTLSLISGRGDEALSFDVANMFGRIAATSGPYDSPVDYPPAVPRMMDLGLPPALQRAVKAMRETADTPLPLPDIAEIAAVSLRTLDRMFMATLQMPAGRYYRLIRLSHARALAMDTRLTLAEIAARTGFASSATLARAYRSQYGETIGAARQG</sequence>
<accession>A0ABT8DBV4</accession>
<dbReference type="CDD" id="cd03136">
    <property type="entry name" value="GATase1_AraC_ArgR_like"/>
    <property type="match status" value="1"/>
</dbReference>
<name>A0ABT8DBV4_9RHOB</name>
<dbReference type="SUPFAM" id="SSF52317">
    <property type="entry name" value="Class I glutamine amidotransferase-like"/>
    <property type="match status" value="1"/>
</dbReference>
<dbReference type="Pfam" id="PF01965">
    <property type="entry name" value="DJ-1_PfpI"/>
    <property type="match status" value="1"/>
</dbReference>
<dbReference type="Gene3D" id="1.10.10.60">
    <property type="entry name" value="Homeodomain-like"/>
    <property type="match status" value="1"/>
</dbReference>
<dbReference type="InterPro" id="IPR029062">
    <property type="entry name" value="Class_I_gatase-like"/>
</dbReference>
<dbReference type="SMART" id="SM00342">
    <property type="entry name" value="HTH_ARAC"/>
    <property type="match status" value="1"/>
</dbReference>
<gene>
    <name evidence="4" type="ORF">QWZ10_22115</name>
</gene>
<dbReference type="RefSeq" id="WP_377688153.1">
    <property type="nucleotide sequence ID" value="NZ_JBHMDZ010000048.1"/>
</dbReference>
<dbReference type="SUPFAM" id="SSF46689">
    <property type="entry name" value="Homeodomain-like"/>
    <property type="match status" value="2"/>
</dbReference>
<feature type="domain" description="HTH araC/xylS-type" evidence="3">
    <location>
        <begin position="223"/>
        <end position="321"/>
    </location>
</feature>
<reference evidence="5" key="1">
    <citation type="journal article" date="2019" name="Int. J. Syst. Evol. Microbiol.">
        <title>The Global Catalogue of Microorganisms (GCM) 10K type strain sequencing project: providing services to taxonomists for standard genome sequencing and annotation.</title>
        <authorList>
            <consortium name="The Broad Institute Genomics Platform"/>
            <consortium name="The Broad Institute Genome Sequencing Center for Infectious Disease"/>
            <person name="Wu L."/>
            <person name="Ma J."/>
        </authorList>
    </citation>
    <scope>NUCLEOTIDE SEQUENCE [LARGE SCALE GENOMIC DNA]</scope>
    <source>
        <strain evidence="5">CECT 8482</strain>
    </source>
</reference>
<dbReference type="Gene3D" id="3.40.50.880">
    <property type="match status" value="1"/>
</dbReference>
<evidence type="ECO:0000313" key="4">
    <source>
        <dbReference type="EMBL" id="MDN3713776.1"/>
    </source>
</evidence>
<comment type="caution">
    <text evidence="4">The sequence shown here is derived from an EMBL/GenBank/DDBJ whole genome shotgun (WGS) entry which is preliminary data.</text>
</comment>
<keyword evidence="1" id="KW-0805">Transcription regulation</keyword>
<dbReference type="Pfam" id="PF12833">
    <property type="entry name" value="HTH_18"/>
    <property type="match status" value="1"/>
</dbReference>
<dbReference type="PANTHER" id="PTHR43130:SF3">
    <property type="entry name" value="HTH-TYPE TRANSCRIPTIONAL REGULATOR RV1931C"/>
    <property type="match status" value="1"/>
</dbReference>
<dbReference type="InterPro" id="IPR009057">
    <property type="entry name" value="Homeodomain-like_sf"/>
</dbReference>
<keyword evidence="5" id="KW-1185">Reference proteome</keyword>
<dbReference type="PANTHER" id="PTHR43130">
    <property type="entry name" value="ARAC-FAMILY TRANSCRIPTIONAL REGULATOR"/>
    <property type="match status" value="1"/>
</dbReference>
<evidence type="ECO:0000256" key="2">
    <source>
        <dbReference type="ARBA" id="ARBA00023163"/>
    </source>
</evidence>
<dbReference type="InterPro" id="IPR018060">
    <property type="entry name" value="HTH_AraC"/>
</dbReference>
<evidence type="ECO:0000313" key="5">
    <source>
        <dbReference type="Proteomes" id="UP001243846"/>
    </source>
</evidence>
<evidence type="ECO:0000256" key="1">
    <source>
        <dbReference type="ARBA" id="ARBA00023015"/>
    </source>
</evidence>
<dbReference type="EMBL" id="JAUFRC010000002">
    <property type="protein sequence ID" value="MDN3713776.1"/>
    <property type="molecule type" value="Genomic_DNA"/>
</dbReference>
<evidence type="ECO:0000259" key="3">
    <source>
        <dbReference type="PROSITE" id="PS01124"/>
    </source>
</evidence>